<accession>A0AAD5QSN5</accession>
<evidence type="ECO:0000313" key="8">
    <source>
        <dbReference type="EMBL" id="KAJ1360265.1"/>
    </source>
</evidence>
<evidence type="ECO:0000313" key="9">
    <source>
        <dbReference type="Proteomes" id="UP001196413"/>
    </source>
</evidence>
<proteinExistence type="inferred from homology"/>
<feature type="transmembrane region" description="Helical" evidence="7">
    <location>
        <begin position="6"/>
        <end position="26"/>
    </location>
</feature>
<feature type="compositionally biased region" description="Basic and acidic residues" evidence="6">
    <location>
        <begin position="61"/>
        <end position="84"/>
    </location>
</feature>
<dbReference type="Proteomes" id="UP001196413">
    <property type="component" value="Unassembled WGS sequence"/>
</dbReference>
<comment type="caution">
    <text evidence="8">The sequence shown here is derived from an EMBL/GenBank/DDBJ whole genome shotgun (WGS) entry which is preliminary data.</text>
</comment>
<reference evidence="8" key="1">
    <citation type="submission" date="2021-06" db="EMBL/GenBank/DDBJ databases">
        <title>Parelaphostrongylus tenuis whole genome reference sequence.</title>
        <authorList>
            <person name="Garwood T.J."/>
            <person name="Larsen P.A."/>
            <person name="Fountain-Jones N.M."/>
            <person name="Garbe J.R."/>
            <person name="Macchietto M.G."/>
            <person name="Kania S.A."/>
            <person name="Gerhold R.W."/>
            <person name="Richards J.E."/>
            <person name="Wolf T.M."/>
        </authorList>
    </citation>
    <scope>NUCLEOTIDE SEQUENCE</scope>
    <source>
        <strain evidence="8">MNPRO001-30</strain>
        <tissue evidence="8">Meninges</tissue>
    </source>
</reference>
<evidence type="ECO:0000256" key="2">
    <source>
        <dbReference type="ARBA" id="ARBA00007363"/>
    </source>
</evidence>
<comment type="similarity">
    <text evidence="2">Belongs to the UPF0389 family.</text>
</comment>
<protein>
    <submittedName>
        <fullName evidence="8">Uncharacterized protein</fullName>
    </submittedName>
</protein>
<gene>
    <name evidence="8" type="ORF">KIN20_019192</name>
</gene>
<dbReference type="AlphaFoldDB" id="A0AAD5QSN5"/>
<evidence type="ECO:0000256" key="4">
    <source>
        <dbReference type="ARBA" id="ARBA00022989"/>
    </source>
</evidence>
<keyword evidence="9" id="KW-1185">Reference proteome</keyword>
<evidence type="ECO:0000256" key="1">
    <source>
        <dbReference type="ARBA" id="ARBA00004167"/>
    </source>
</evidence>
<dbReference type="PANTHER" id="PTHR13674:SF5">
    <property type="entry name" value="UPF0389 PROTEIN CG9231"/>
    <property type="match status" value="1"/>
</dbReference>
<evidence type="ECO:0000256" key="5">
    <source>
        <dbReference type="ARBA" id="ARBA00023136"/>
    </source>
</evidence>
<dbReference type="PANTHER" id="PTHR13674">
    <property type="entry name" value="GROWTH AND TRANSFORMATION-DEPENDENT PROTEIN"/>
    <property type="match status" value="1"/>
</dbReference>
<keyword evidence="5 7" id="KW-0472">Membrane</keyword>
<keyword evidence="3 7" id="KW-0812">Transmembrane</keyword>
<dbReference type="GO" id="GO:0016020">
    <property type="term" value="C:membrane"/>
    <property type="evidence" value="ECO:0007669"/>
    <property type="project" value="UniProtKB-SubCell"/>
</dbReference>
<sequence length="176" mass="20248">MGKNVGLYCGTSITVNLFVIFFTKVFPKRMCSDKKSEANRAPNKGEDQSEPGQTPYPKSKLFPEHETPKETPSYARRELFDEHKKSQRLRTADADSGVQPTSWQRRFLVLTRLYQRQDDIPQYVASGTMSRMHDRMRAVFIITAFTVVTIIVISSDIFTRKKIIRDRNAGVDVKKI</sequence>
<feature type="compositionally biased region" description="Basic and acidic residues" evidence="6">
    <location>
        <begin position="34"/>
        <end position="47"/>
    </location>
</feature>
<evidence type="ECO:0000256" key="6">
    <source>
        <dbReference type="SAM" id="MobiDB-lite"/>
    </source>
</evidence>
<dbReference type="Pfam" id="PF06388">
    <property type="entry name" value="DUF1075"/>
    <property type="match status" value="1"/>
</dbReference>
<keyword evidence="4 7" id="KW-1133">Transmembrane helix</keyword>
<dbReference type="InterPro" id="IPR009432">
    <property type="entry name" value="DUF1075"/>
</dbReference>
<organism evidence="8 9">
    <name type="scientific">Parelaphostrongylus tenuis</name>
    <name type="common">Meningeal worm</name>
    <dbReference type="NCBI Taxonomy" id="148309"/>
    <lineage>
        <taxon>Eukaryota</taxon>
        <taxon>Metazoa</taxon>
        <taxon>Ecdysozoa</taxon>
        <taxon>Nematoda</taxon>
        <taxon>Chromadorea</taxon>
        <taxon>Rhabditida</taxon>
        <taxon>Rhabditina</taxon>
        <taxon>Rhabditomorpha</taxon>
        <taxon>Strongyloidea</taxon>
        <taxon>Metastrongylidae</taxon>
        <taxon>Parelaphostrongylus</taxon>
    </lineage>
</organism>
<feature type="region of interest" description="Disordered" evidence="6">
    <location>
        <begin position="34"/>
        <end position="97"/>
    </location>
</feature>
<evidence type="ECO:0000256" key="7">
    <source>
        <dbReference type="SAM" id="Phobius"/>
    </source>
</evidence>
<evidence type="ECO:0000256" key="3">
    <source>
        <dbReference type="ARBA" id="ARBA00022692"/>
    </source>
</evidence>
<feature type="transmembrane region" description="Helical" evidence="7">
    <location>
        <begin position="138"/>
        <end position="158"/>
    </location>
</feature>
<name>A0AAD5QSN5_PARTN</name>
<dbReference type="EMBL" id="JAHQIW010003833">
    <property type="protein sequence ID" value="KAJ1360265.1"/>
    <property type="molecule type" value="Genomic_DNA"/>
</dbReference>
<comment type="subcellular location">
    <subcellularLocation>
        <location evidence="1">Membrane</location>
        <topology evidence="1">Single-pass membrane protein</topology>
    </subcellularLocation>
</comment>